<accession>A0A1J1LK34</accession>
<feature type="transmembrane region" description="Helical" evidence="1">
    <location>
        <begin position="895"/>
        <end position="912"/>
    </location>
</feature>
<feature type="transmembrane region" description="Helical" evidence="1">
    <location>
        <begin position="730"/>
        <end position="749"/>
    </location>
</feature>
<feature type="transmembrane region" description="Helical" evidence="1">
    <location>
        <begin position="433"/>
        <end position="454"/>
    </location>
</feature>
<dbReference type="AlphaFoldDB" id="A0A1J1LK34"/>
<keyword evidence="3" id="KW-1185">Reference proteome</keyword>
<feature type="transmembrane region" description="Helical" evidence="1">
    <location>
        <begin position="297"/>
        <end position="315"/>
    </location>
</feature>
<dbReference type="OrthoDB" id="472871at2"/>
<feature type="transmembrane region" description="Helical" evidence="1">
    <location>
        <begin position="131"/>
        <end position="151"/>
    </location>
</feature>
<feature type="transmembrane region" description="Helical" evidence="1">
    <location>
        <begin position="663"/>
        <end position="681"/>
    </location>
</feature>
<feature type="transmembrane region" description="Helical" evidence="1">
    <location>
        <begin position="932"/>
        <end position="951"/>
    </location>
</feature>
<feature type="transmembrane region" description="Helical" evidence="1">
    <location>
        <begin position="541"/>
        <end position="562"/>
    </location>
</feature>
<feature type="transmembrane region" description="Helical" evidence="1">
    <location>
        <begin position="1067"/>
        <end position="1087"/>
    </location>
</feature>
<feature type="transmembrane region" description="Helical" evidence="1">
    <location>
        <begin position="321"/>
        <end position="351"/>
    </location>
</feature>
<feature type="transmembrane region" description="Helical" evidence="1">
    <location>
        <begin position="104"/>
        <end position="125"/>
    </location>
</feature>
<feature type="transmembrane region" description="Helical" evidence="1">
    <location>
        <begin position="510"/>
        <end position="529"/>
    </location>
</feature>
<keyword evidence="1" id="KW-0472">Membrane</keyword>
<feature type="transmembrane region" description="Helical" evidence="1">
    <location>
        <begin position="761"/>
        <end position="782"/>
    </location>
</feature>
<feature type="transmembrane region" description="Helical" evidence="1">
    <location>
        <begin position="1170"/>
        <end position="1187"/>
    </location>
</feature>
<feature type="transmembrane region" description="Helical" evidence="1">
    <location>
        <begin position="1012"/>
        <end position="1030"/>
    </location>
</feature>
<protein>
    <recommendedName>
        <fullName evidence="4">DUF2157 domain-containing protein</fullName>
    </recommendedName>
</protein>
<sequence>MSPSKHLIRILIQADTTNPMILEGLEAWLRLGLLSDAQVREIGELYLSDPIPRKVVSSEKTKVVSTETTTRNSVVSKPPQPAFELPAIITDLVESLKAELSVRWLLFLGLFLVIVSSGVLAASQWEKFPATGQYLILFAYTFAFWGTSLWGSQQSSLPVTAEALKLVTLLLIPLNFWAMDGLKLWLYPLGLVTIAIATIALTALTIILYRNQGQLQRRFLFNQLGLSYLNWGWQIPGFPIIAVYLGIIISGILTIANPPSTSSTPNQRIDPKIIVIYLLALLFGRAIFGVDIPISELGLALGIFSIFLYLSPSIILHRCSYGILIFGWLTTLFTQPGQAFLISGIGVGIFTHNLLKYWKRQDLAAIFGFGLSMVVLVGRLIPPELRQTAITVGVEVARSQQSPWALLSLTWFPYLIAMVVFTDWIYHRPQRKLAQFGDQMGLIFGLFLTSLSLLNPPLRSLNLLASTITLAVITSRRQPLKPPLVLATHLLGLVTVCNLVYWQFPNLTLELWAIILLGLMLGEFLLFTVNSPLDNIIRKDALNLGIVLSELSYMLFLTNFYFDNKTLEITWLITPLALTVVATQTTDTQRIKASQFSLVACGLVQILTLPHPEIRLLSLSLTTLLMVVNTQVLKTLLASTFTVGLGLTLLFLSVQDFVVREGWLMLLSLTVTGLWILRLMLSRYGSSQSKIIKLYKKSIDGWAMVLLGFELSAITLHSFGLYAAKFPANSNLISTLIIVIIALILRGFNIAEPPRRDRSGFSPWILYSLAWAVELLIVEILIFNDRSLVSLAVTNIILGLITQLFGDWWQRYYQIKKLPNPWQVIPILYGLLGVIFRFPTVANWTGLTSLGLALILIGIGRRSNDTKPLTYLGLIGVSVSTYEILFYQIQSQPLATQWIAFATLGTSLMYAYRVLSPGLTVYLRLLESEIKFIAHLHWFISSLFLVLASLTPGYSQPFLAIGTSILVVRYAIFQGRYNSNPTASEIWVYLGLAEATALILYLQHLFNLNGFFIPWSGSIVSIISWFFYILPWNNGGWSEKPWKRAAIILPIITVITSFFLLQPEQQLTWYISAILAIILYMVLSSFTRNIRLSYFSLILINFTFYNGLGFINYQADEFILTLPIALSLLYFAQFEPNLTLEQNRPWRHGFRIFGTSLFCGMSLITNQGIGILPGILSLITIFAGLGFKIRAFLYIGTATFLINIVEQLMILNAHYSFMKWVISFILGLILIWIAATFETRREQLIALWNNWMTELETWE</sequence>
<feature type="transmembrane region" description="Helical" evidence="1">
    <location>
        <begin position="402"/>
        <end position="421"/>
    </location>
</feature>
<evidence type="ECO:0000256" key="1">
    <source>
        <dbReference type="SAM" id="Phobius"/>
    </source>
</evidence>
<feature type="transmembrane region" description="Helical" evidence="1">
    <location>
        <begin position="185"/>
        <end position="209"/>
    </location>
</feature>
<keyword evidence="1" id="KW-1133">Transmembrane helix</keyword>
<proteinExistence type="predicted"/>
<feature type="transmembrane region" description="Helical" evidence="1">
    <location>
        <begin position="1217"/>
        <end position="1237"/>
    </location>
</feature>
<evidence type="ECO:0000313" key="3">
    <source>
        <dbReference type="Proteomes" id="UP000184315"/>
    </source>
</evidence>
<feature type="transmembrane region" description="Helical" evidence="1">
    <location>
        <begin position="1042"/>
        <end position="1061"/>
    </location>
</feature>
<feature type="transmembrane region" description="Helical" evidence="1">
    <location>
        <begin position="986"/>
        <end position="1006"/>
    </location>
</feature>
<feature type="transmembrane region" description="Helical" evidence="1">
    <location>
        <begin position="842"/>
        <end position="859"/>
    </location>
</feature>
<dbReference type="RefSeq" id="WP_072719629.1">
    <property type="nucleotide sequence ID" value="NZ_LN889802.1"/>
</dbReference>
<feature type="transmembrane region" description="Helical" evidence="1">
    <location>
        <begin position="363"/>
        <end position="382"/>
    </location>
</feature>
<dbReference type="EMBL" id="CZDF01000156">
    <property type="protein sequence ID" value="CUR32941.1"/>
    <property type="molecule type" value="Genomic_DNA"/>
</dbReference>
<name>A0A1J1LK34_9CYAN</name>
<feature type="transmembrane region" description="Helical" evidence="1">
    <location>
        <begin position="871"/>
        <end position="889"/>
    </location>
</feature>
<organism evidence="2 3">
    <name type="scientific">Planktothrix tepida PCC 9214</name>
    <dbReference type="NCBI Taxonomy" id="671072"/>
    <lineage>
        <taxon>Bacteria</taxon>
        <taxon>Bacillati</taxon>
        <taxon>Cyanobacteriota</taxon>
        <taxon>Cyanophyceae</taxon>
        <taxon>Oscillatoriophycideae</taxon>
        <taxon>Oscillatoriales</taxon>
        <taxon>Microcoleaceae</taxon>
        <taxon>Planktothrix</taxon>
    </lineage>
</organism>
<feature type="transmembrane region" description="Helical" evidence="1">
    <location>
        <begin position="788"/>
        <end position="806"/>
    </location>
</feature>
<feature type="transmembrane region" description="Helical" evidence="1">
    <location>
        <begin position="273"/>
        <end position="290"/>
    </location>
</feature>
<feature type="transmembrane region" description="Helical" evidence="1">
    <location>
        <begin position="230"/>
        <end position="253"/>
    </location>
</feature>
<dbReference type="STRING" id="671072.PL9214500188"/>
<feature type="transmembrane region" description="Helical" evidence="1">
    <location>
        <begin position="1192"/>
        <end position="1211"/>
    </location>
</feature>
<gene>
    <name evidence="2" type="ORF">PL9214500188</name>
</gene>
<evidence type="ECO:0000313" key="2">
    <source>
        <dbReference type="EMBL" id="CUR32941.1"/>
    </source>
</evidence>
<feature type="transmembrane region" description="Helical" evidence="1">
    <location>
        <begin position="484"/>
        <end position="504"/>
    </location>
</feature>
<feature type="transmembrane region" description="Helical" evidence="1">
    <location>
        <begin position="632"/>
        <end position="651"/>
    </location>
</feature>
<keyword evidence="1" id="KW-0812">Transmembrane</keyword>
<dbReference type="Proteomes" id="UP000184315">
    <property type="component" value="Unassembled WGS sequence"/>
</dbReference>
<feature type="transmembrane region" description="Helical" evidence="1">
    <location>
        <begin position="957"/>
        <end position="974"/>
    </location>
</feature>
<feature type="transmembrane region" description="Helical" evidence="1">
    <location>
        <begin position="1094"/>
        <end position="1112"/>
    </location>
</feature>
<reference evidence="3" key="1">
    <citation type="submission" date="2015-10" db="EMBL/GenBank/DDBJ databases">
        <authorList>
            <person name="Regsiter A."/>
            <person name="william w."/>
        </authorList>
    </citation>
    <scope>NUCLEOTIDE SEQUENCE [LARGE SCALE GENOMIC DNA]</scope>
</reference>
<feature type="transmembrane region" description="Helical" evidence="1">
    <location>
        <begin position="702"/>
        <end position="724"/>
    </location>
</feature>
<evidence type="ECO:0008006" key="4">
    <source>
        <dbReference type="Google" id="ProtNLM"/>
    </source>
</evidence>
<feature type="transmembrane region" description="Helical" evidence="1">
    <location>
        <begin position="163"/>
        <end position="179"/>
    </location>
</feature>